<dbReference type="AlphaFoldDB" id="A0A914WS52"/>
<evidence type="ECO:0000256" key="1">
    <source>
        <dbReference type="SAM" id="MobiDB-lite"/>
    </source>
</evidence>
<accession>A0A914WS52</accession>
<feature type="compositionally biased region" description="Low complexity" evidence="1">
    <location>
        <begin position="310"/>
        <end position="329"/>
    </location>
</feature>
<feature type="compositionally biased region" description="Basic and acidic residues" evidence="1">
    <location>
        <begin position="29"/>
        <end position="51"/>
    </location>
</feature>
<evidence type="ECO:0000313" key="4">
    <source>
        <dbReference type="WBParaSite" id="PSAMB.scaffold493size49522.g6359.t1"/>
    </source>
</evidence>
<feature type="compositionally biased region" description="Basic and acidic residues" evidence="1">
    <location>
        <begin position="331"/>
        <end position="340"/>
    </location>
</feature>
<feature type="signal peptide" evidence="2">
    <location>
        <begin position="1"/>
        <end position="18"/>
    </location>
</feature>
<dbReference type="Proteomes" id="UP000887566">
    <property type="component" value="Unplaced"/>
</dbReference>
<feature type="compositionally biased region" description="Basic and acidic residues" evidence="1">
    <location>
        <begin position="207"/>
        <end position="219"/>
    </location>
</feature>
<dbReference type="WBParaSite" id="PSAMB.scaffold493size49522.g6359.t1">
    <property type="protein sequence ID" value="PSAMB.scaffold493size49522.g6359.t1"/>
    <property type="gene ID" value="PSAMB.scaffold493size49522.g6359"/>
</dbReference>
<keyword evidence="3" id="KW-1185">Reference proteome</keyword>
<feature type="compositionally biased region" description="Polar residues" evidence="1">
    <location>
        <begin position="223"/>
        <end position="235"/>
    </location>
</feature>
<feature type="compositionally biased region" description="Basic and acidic residues" evidence="1">
    <location>
        <begin position="77"/>
        <end position="87"/>
    </location>
</feature>
<feature type="compositionally biased region" description="Low complexity" evidence="1">
    <location>
        <begin position="181"/>
        <end position="192"/>
    </location>
</feature>
<protein>
    <submittedName>
        <fullName evidence="4">Uncharacterized protein</fullName>
    </submittedName>
</protein>
<feature type="compositionally biased region" description="Polar residues" evidence="1">
    <location>
        <begin position="119"/>
        <end position="138"/>
    </location>
</feature>
<evidence type="ECO:0000256" key="2">
    <source>
        <dbReference type="SAM" id="SignalP"/>
    </source>
</evidence>
<keyword evidence="2" id="KW-0732">Signal</keyword>
<feature type="region of interest" description="Disordered" evidence="1">
    <location>
        <begin position="21"/>
        <end position="534"/>
    </location>
</feature>
<feature type="compositionally biased region" description="Polar residues" evidence="1">
    <location>
        <begin position="255"/>
        <end position="276"/>
    </location>
</feature>
<evidence type="ECO:0000313" key="3">
    <source>
        <dbReference type="Proteomes" id="UP000887566"/>
    </source>
</evidence>
<feature type="compositionally biased region" description="Low complexity" evidence="1">
    <location>
        <begin position="395"/>
        <end position="410"/>
    </location>
</feature>
<proteinExistence type="predicted"/>
<reference evidence="4" key="1">
    <citation type="submission" date="2022-11" db="UniProtKB">
        <authorList>
            <consortium name="WormBaseParasite"/>
        </authorList>
    </citation>
    <scope>IDENTIFICATION</scope>
</reference>
<feature type="compositionally biased region" description="Low complexity" evidence="1">
    <location>
        <begin position="458"/>
        <end position="472"/>
    </location>
</feature>
<feature type="chain" id="PRO_5036903296" evidence="2">
    <location>
        <begin position="19"/>
        <end position="548"/>
    </location>
</feature>
<sequence>MKRTLALLLGCLALTCFAFPTRDITPVPDPDKDDQSNEGVHIPEREGSEQFRRRRQMNPGQGEPEEPTTAQPFTDHPVPEESKPSESRRRRHAETEIAPGLSRLPSEQSPESTTEQSSAVEGSTDSPSGQLLLTSETEAPSVEEKDAELSGMKPVDARRRRNAQVEIMPVLAQQQLDLATTEEPSTEESYSTDMPTEETRQRRHVPGHTEEGTTDEHESTTSQPSTEMPSSSGQPSSEGMRRRRQSESGSESLPELTTEQLPSQDESTTAQTSTEQPMPEEVKPIETRKRRYAQLEMELIMSHQDEPTTEEPSTSTDGQSSESTTTTSTEALEKTLPEARYRRHMPIRQITGEQTESTTEASSTEVSFTEAPETTMPGSRRRRHTPTEEGTSGQAESTTEASSTEAPETTMPGSRLRRHTPTEEGTSGQTESTTKASSTEAPETTMPGSRLRRHTPTEEGTSGQTESTTEMTFSQHPDLGVPLQSQPEGLRQKRNPQEEPGLGVQLGYATSELPSGESQEEEHTTAMPEEAPSDRFWQRKAHLWANLS</sequence>
<name>A0A914WS52_9BILA</name>
<organism evidence="3 4">
    <name type="scientific">Plectus sambesii</name>
    <dbReference type="NCBI Taxonomy" id="2011161"/>
    <lineage>
        <taxon>Eukaryota</taxon>
        <taxon>Metazoa</taxon>
        <taxon>Ecdysozoa</taxon>
        <taxon>Nematoda</taxon>
        <taxon>Chromadorea</taxon>
        <taxon>Plectida</taxon>
        <taxon>Plectina</taxon>
        <taxon>Plectoidea</taxon>
        <taxon>Plectidae</taxon>
        <taxon>Plectus</taxon>
    </lineage>
</organism>
<feature type="compositionally biased region" description="Low complexity" evidence="1">
    <location>
        <begin position="423"/>
        <end position="445"/>
    </location>
</feature>
<feature type="compositionally biased region" description="Low complexity" evidence="1">
    <location>
        <begin position="105"/>
        <end position="118"/>
    </location>
</feature>
<feature type="compositionally biased region" description="Low complexity" evidence="1">
    <location>
        <begin position="351"/>
        <end position="370"/>
    </location>
</feature>